<dbReference type="SUPFAM" id="SSF51730">
    <property type="entry name" value="FAD-linked oxidoreductase"/>
    <property type="match status" value="1"/>
</dbReference>
<dbReference type="InterPro" id="IPR002872">
    <property type="entry name" value="Proline_DH_dom"/>
</dbReference>
<dbReference type="PANTHER" id="PTHR13914">
    <property type="entry name" value="PROLINE OXIDASE"/>
    <property type="match status" value="1"/>
</dbReference>
<dbReference type="GO" id="GO:0004657">
    <property type="term" value="F:proline dehydrogenase activity"/>
    <property type="evidence" value="ECO:0007669"/>
    <property type="project" value="InterPro"/>
</dbReference>
<accession>A0A1G8KUG9</accession>
<dbReference type="InterPro" id="IPR029041">
    <property type="entry name" value="FAD-linked_oxidoreductase-like"/>
</dbReference>
<evidence type="ECO:0000259" key="2">
    <source>
        <dbReference type="Pfam" id="PF01619"/>
    </source>
</evidence>
<gene>
    <name evidence="3" type="ORF">SAMN05216352_10812</name>
</gene>
<keyword evidence="4" id="KW-1185">Reference proteome</keyword>
<evidence type="ECO:0000313" key="3">
    <source>
        <dbReference type="EMBL" id="SDI46977.1"/>
    </source>
</evidence>
<keyword evidence="1" id="KW-0560">Oxidoreductase</keyword>
<evidence type="ECO:0000313" key="4">
    <source>
        <dbReference type="Proteomes" id="UP000199017"/>
    </source>
</evidence>
<reference evidence="3 4" key="1">
    <citation type="submission" date="2016-10" db="EMBL/GenBank/DDBJ databases">
        <authorList>
            <person name="de Groot N.N."/>
        </authorList>
    </citation>
    <scope>NUCLEOTIDE SEQUENCE [LARGE SCALE GENOMIC DNA]</scope>
    <source>
        <strain evidence="4">P4B,CCM 7963,CECT 7998,DSM 25260,IBRC-M 10614,KCTC 13821</strain>
    </source>
</reference>
<feature type="domain" description="Proline dehydrogenase" evidence="2">
    <location>
        <begin position="2"/>
        <end position="229"/>
    </location>
</feature>
<dbReference type="STRING" id="930129.SAMN05216352_10812"/>
<dbReference type="Pfam" id="PF01619">
    <property type="entry name" value="Pro_dh"/>
    <property type="match status" value="1"/>
</dbReference>
<name>A0A1G8KUG9_9BACI</name>
<proteinExistence type="predicted"/>
<dbReference type="GO" id="GO:0006562">
    <property type="term" value="P:L-proline catabolic process"/>
    <property type="evidence" value="ECO:0007669"/>
    <property type="project" value="InterPro"/>
</dbReference>
<protein>
    <submittedName>
        <fullName evidence="3">L-proline dehydrogenase</fullName>
    </submittedName>
</protein>
<dbReference type="InterPro" id="IPR015659">
    <property type="entry name" value="Proline_oxidase"/>
</dbReference>
<evidence type="ECO:0000256" key="1">
    <source>
        <dbReference type="ARBA" id="ARBA00023002"/>
    </source>
</evidence>
<dbReference type="AlphaFoldDB" id="A0A1G8KUG9"/>
<dbReference type="Proteomes" id="UP000199017">
    <property type="component" value="Unassembled WGS sequence"/>
</dbReference>
<organism evidence="3 4">
    <name type="scientific">Alteribacillus bidgolensis</name>
    <dbReference type="NCBI Taxonomy" id="930129"/>
    <lineage>
        <taxon>Bacteria</taxon>
        <taxon>Bacillati</taxon>
        <taxon>Bacillota</taxon>
        <taxon>Bacilli</taxon>
        <taxon>Bacillales</taxon>
        <taxon>Bacillaceae</taxon>
        <taxon>Alteribacillus</taxon>
    </lineage>
</organism>
<sequence>MEYIGENTQTVQGCKEAKQEFLALIKDLSEHQRDATISLDLSHIGLSIDSDLALNHLHQIAGEAKKYGHTVIISMEESEKTDQILDMYKKTTMEYPNVGITIQAHLYRSQEDIQKLLNYPGKIRLVKGAYQEDPDIAMPRSKALTERYLHFINTIVDARHSLSIASHDETVLDNVVQKEFFNQANVEIEMLYGIRPDLLRSLKEKGAQTKVYLTYGSEWYLYLCHRIAEYPPNVYTMISDMVHPGEFERNTY</sequence>
<dbReference type="Gene3D" id="3.20.20.220">
    <property type="match status" value="1"/>
</dbReference>
<dbReference type="EMBL" id="FNDU01000008">
    <property type="protein sequence ID" value="SDI46977.1"/>
    <property type="molecule type" value="Genomic_DNA"/>
</dbReference>
<dbReference type="PANTHER" id="PTHR13914:SF0">
    <property type="entry name" value="PROLINE DEHYDROGENASE 1, MITOCHONDRIAL"/>
    <property type="match status" value="1"/>
</dbReference>